<evidence type="ECO:0000313" key="1">
    <source>
        <dbReference type="EMBL" id="KAI4330772.1"/>
    </source>
</evidence>
<proteinExistence type="predicted"/>
<comment type="caution">
    <text evidence="1">The sequence shown here is derived from an EMBL/GenBank/DDBJ whole genome shotgun (WGS) entry which is preliminary data.</text>
</comment>
<protein>
    <submittedName>
        <fullName evidence="1">Uncharacterized protein</fullName>
    </submittedName>
</protein>
<accession>A0ACB9N2U0</accession>
<organism evidence="1 2">
    <name type="scientific">Melastoma candidum</name>
    <dbReference type="NCBI Taxonomy" id="119954"/>
    <lineage>
        <taxon>Eukaryota</taxon>
        <taxon>Viridiplantae</taxon>
        <taxon>Streptophyta</taxon>
        <taxon>Embryophyta</taxon>
        <taxon>Tracheophyta</taxon>
        <taxon>Spermatophyta</taxon>
        <taxon>Magnoliopsida</taxon>
        <taxon>eudicotyledons</taxon>
        <taxon>Gunneridae</taxon>
        <taxon>Pentapetalae</taxon>
        <taxon>rosids</taxon>
        <taxon>malvids</taxon>
        <taxon>Myrtales</taxon>
        <taxon>Melastomataceae</taxon>
        <taxon>Melastomatoideae</taxon>
        <taxon>Melastomateae</taxon>
        <taxon>Melastoma</taxon>
    </lineage>
</organism>
<dbReference type="EMBL" id="CM042887">
    <property type="protein sequence ID" value="KAI4330772.1"/>
    <property type="molecule type" value="Genomic_DNA"/>
</dbReference>
<evidence type="ECO:0000313" key="2">
    <source>
        <dbReference type="Proteomes" id="UP001057402"/>
    </source>
</evidence>
<name>A0ACB9N2U0_9MYRT</name>
<dbReference type="Proteomes" id="UP001057402">
    <property type="component" value="Chromosome 8"/>
</dbReference>
<sequence>MTARQLALLVIVVLRRFLVAAPVSGLNVDGVLLLSFKYSILKDTRGALRSWNYRDANPCSWRGVTCGPPGETVTRSRVVGVSLPSCGLRGSMSANLGTIKFLHTLDLSNNSLNGTVPVSLFSAPELRVLDLSNNGLTGMIPESIGEAKNLQLLNLSYNGLEGSLPGNMTALRNMTVISLRNNYFGGAISDGFSYMQVLDLSTNMINGSLPPNFGGDALHYLNLSHNQISGKIPQEFGRKIPGNATLDLSFNNITGEIPKSAALLNQGSDSYLGNRDLCGLPTKNPCPVPSPSPNPNFSAPTSNPAVAAFPGNSTGRGISPRSTTDSRGHEKTRLRPFKIAIIVVANAAGIIVTAILLFYVYQLKKKKSDLENLQKEEMSAVGSKETWSSTSSDSPGYTRCSCLRKRGDKEVRLGTTGSDREDYNTLRTRNKEPWPTESSEPQRDEGVLVTVYGKDLEQEKLLMASAYILSTTGSSIIYKAVLEDGTALAVRRIGGTRAEQFKEFESSVRAIAKLSHPNLVRIRGFYWGTDDKLVICDFIPNGSLAKACSRNAGSSQCHLPWETRLKIARGVARGLAYLHERKQVHGNLKPSNILLGADMEPKIGDVGLDRLMPGDMSYKAGGSASNLSGKSSTARRESFEDTVPGLIPSPSSVGGPSPYHSPESSQGIKPNPRWDAYSFGVVLLELMAGKVVTVDESGQANGVAVDDPGRAVRMADAAIKGEVEGREEAMLECFRLGLGCASPVPNKRPSMKEAGDVLEKIIASFSSSTSRYHLD</sequence>
<reference evidence="2" key="1">
    <citation type="journal article" date="2023" name="Front. Plant Sci.">
        <title>Chromosomal-level genome assembly of Melastoma candidum provides insights into trichome evolution.</title>
        <authorList>
            <person name="Zhong Y."/>
            <person name="Wu W."/>
            <person name="Sun C."/>
            <person name="Zou P."/>
            <person name="Liu Y."/>
            <person name="Dai S."/>
            <person name="Zhou R."/>
        </authorList>
    </citation>
    <scope>NUCLEOTIDE SEQUENCE [LARGE SCALE GENOMIC DNA]</scope>
</reference>
<keyword evidence="2" id="KW-1185">Reference proteome</keyword>
<gene>
    <name evidence="1" type="ORF">MLD38_029025</name>
</gene>